<dbReference type="Proteomes" id="UP001620626">
    <property type="component" value="Unassembled WGS sequence"/>
</dbReference>
<dbReference type="EMBL" id="JBICBT010000704">
    <property type="protein sequence ID" value="KAL3104591.1"/>
    <property type="molecule type" value="Genomic_DNA"/>
</dbReference>
<sequence>MADKMKLGICVSSGRTGGRLMVPPSNEPIRPFTLIWNKTDGLVALLGQKLEKGTWVLFTLSTRMAFLHSVDRKLVDRVSITDQRRETAVDSMNIQGQQFNSRKLFFLHSNSPFSFLIRWSLPFYVMAFIRSFRRYNDYYRIGMDQLIGWILVSEDSFVRRVVLQENLAAQMSIVFKHDCVRGFNWVAVSVNERRQEGTECYRKLELLPRFMDDNASMHYNSREKQFATRYQLQNPLPSIFVAEYGDCPTMKKMLADEYALGLLFGFEKDYERDINGADMLLKCLVVFKCAKAALVYNKQHHIGVVRSCDFGSQLEFDSICQLGQWVSGKFTRPYLMRQFELEYNLMLCDHHQLHQIQPPFDPLTRIRHFRDRISKRPIRGYVQYEETETYETVMVKVPVHFSPGKLKKVKRRMLKGRSGMVVNTVWGNIFVDNDAYSQYNFQGRHLALWVSCVPQRITTLSHENCFWYFVGALEDDPFKPDNQCT</sequence>
<evidence type="ECO:0000313" key="2">
    <source>
        <dbReference type="Proteomes" id="UP001620626"/>
    </source>
</evidence>
<evidence type="ECO:0000313" key="1">
    <source>
        <dbReference type="EMBL" id="KAL3104591.1"/>
    </source>
</evidence>
<gene>
    <name evidence="1" type="ORF">niasHT_022302</name>
</gene>
<comment type="caution">
    <text evidence="1">The sequence shown here is derived from an EMBL/GenBank/DDBJ whole genome shotgun (WGS) entry which is preliminary data.</text>
</comment>
<proteinExistence type="predicted"/>
<name>A0ABD2KP14_9BILA</name>
<reference evidence="1 2" key="1">
    <citation type="submission" date="2024-10" db="EMBL/GenBank/DDBJ databases">
        <authorList>
            <person name="Kim D."/>
        </authorList>
    </citation>
    <scope>NUCLEOTIDE SEQUENCE [LARGE SCALE GENOMIC DNA]</scope>
    <source>
        <strain evidence="1">BH-2024</strain>
    </source>
</reference>
<accession>A0ABD2KP14</accession>
<keyword evidence="2" id="KW-1185">Reference proteome</keyword>
<protein>
    <submittedName>
        <fullName evidence="1">Uncharacterized protein</fullName>
    </submittedName>
</protein>
<organism evidence="1 2">
    <name type="scientific">Heterodera trifolii</name>
    <dbReference type="NCBI Taxonomy" id="157864"/>
    <lineage>
        <taxon>Eukaryota</taxon>
        <taxon>Metazoa</taxon>
        <taxon>Ecdysozoa</taxon>
        <taxon>Nematoda</taxon>
        <taxon>Chromadorea</taxon>
        <taxon>Rhabditida</taxon>
        <taxon>Tylenchina</taxon>
        <taxon>Tylenchomorpha</taxon>
        <taxon>Tylenchoidea</taxon>
        <taxon>Heteroderidae</taxon>
        <taxon>Heteroderinae</taxon>
        <taxon>Heterodera</taxon>
    </lineage>
</organism>
<dbReference type="AlphaFoldDB" id="A0ABD2KP14"/>